<evidence type="ECO:0000313" key="2">
    <source>
        <dbReference type="EMBL" id="KAJ9697398.1"/>
    </source>
</evidence>
<gene>
    <name evidence="2" type="ORF">PVL29_009288</name>
</gene>
<dbReference type="PANTHER" id="PTHR10775:SF182">
    <property type="entry name" value="TRANSPOSON, EN_SPM-LIKE, TRANSPOSASE-ASSOCIATED DOMAIN PROTEIN-RELATED"/>
    <property type="match status" value="1"/>
</dbReference>
<dbReference type="InterPro" id="IPR029480">
    <property type="entry name" value="Transpos_assoc"/>
</dbReference>
<dbReference type="EMBL" id="JARBHA010000007">
    <property type="protein sequence ID" value="KAJ9697398.1"/>
    <property type="molecule type" value="Genomic_DNA"/>
</dbReference>
<evidence type="ECO:0000259" key="1">
    <source>
        <dbReference type="Pfam" id="PF13963"/>
    </source>
</evidence>
<name>A0AA38ZY07_VITRO</name>
<feature type="domain" description="Transposase-associated" evidence="1">
    <location>
        <begin position="5"/>
        <end position="77"/>
    </location>
</feature>
<protein>
    <recommendedName>
        <fullName evidence="1">Transposase-associated domain-containing protein</fullName>
    </recommendedName>
</protein>
<keyword evidence="3" id="KW-1185">Reference proteome</keyword>
<dbReference type="PANTHER" id="PTHR10775">
    <property type="entry name" value="OS08G0208400 PROTEIN"/>
    <property type="match status" value="1"/>
</dbReference>
<sequence length="223" mass="26460">MSIDKSWMQKSRVSSEYHKGVLEFLDFTFSNALRKEMLSCPCTHCNNCVMQKREIMYDHLLDNGITRNYVRWLMNGEYKFCEPTNTSTNESNMHEEIQEMLNDAFRMSMSNEKSKRSPHVHKEFKKSNEDANKFYNLLKEAEHELYPGCKKFTKLSFIIRLFHMKCFNGCNNKSFTILFELLKEALLEGKTLPSNYYEAKKILCDLHLHYIKIDSCPLYCTLY</sequence>
<proteinExistence type="predicted"/>
<accession>A0AA38ZY07</accession>
<dbReference type="Proteomes" id="UP001168098">
    <property type="component" value="Unassembled WGS sequence"/>
</dbReference>
<dbReference type="Pfam" id="PF13963">
    <property type="entry name" value="Transpos_assoc"/>
    <property type="match status" value="1"/>
</dbReference>
<organism evidence="2 3">
    <name type="scientific">Vitis rotundifolia</name>
    <name type="common">Muscadine grape</name>
    <dbReference type="NCBI Taxonomy" id="103349"/>
    <lineage>
        <taxon>Eukaryota</taxon>
        <taxon>Viridiplantae</taxon>
        <taxon>Streptophyta</taxon>
        <taxon>Embryophyta</taxon>
        <taxon>Tracheophyta</taxon>
        <taxon>Spermatophyta</taxon>
        <taxon>Magnoliopsida</taxon>
        <taxon>eudicotyledons</taxon>
        <taxon>Gunneridae</taxon>
        <taxon>Pentapetalae</taxon>
        <taxon>rosids</taxon>
        <taxon>Vitales</taxon>
        <taxon>Vitaceae</taxon>
        <taxon>Viteae</taxon>
        <taxon>Vitis</taxon>
    </lineage>
</organism>
<dbReference type="AlphaFoldDB" id="A0AA38ZY07"/>
<comment type="caution">
    <text evidence="2">The sequence shown here is derived from an EMBL/GenBank/DDBJ whole genome shotgun (WGS) entry which is preliminary data.</text>
</comment>
<evidence type="ECO:0000313" key="3">
    <source>
        <dbReference type="Proteomes" id="UP001168098"/>
    </source>
</evidence>
<reference evidence="2 3" key="1">
    <citation type="journal article" date="2023" name="BMC Biotechnol.">
        <title>Vitis rotundifolia cv Carlos genome sequencing.</title>
        <authorList>
            <person name="Huff M."/>
            <person name="Hulse-Kemp A."/>
            <person name="Scheffler B."/>
            <person name="Youngblood R."/>
            <person name="Simpson S."/>
            <person name="Babiker E."/>
            <person name="Staton M."/>
        </authorList>
    </citation>
    <scope>NUCLEOTIDE SEQUENCE [LARGE SCALE GENOMIC DNA]</scope>
    <source>
        <tissue evidence="2">Leaf</tissue>
    </source>
</reference>